<reference evidence="15" key="1">
    <citation type="submission" date="2025-08" db="UniProtKB">
        <authorList>
            <consortium name="RefSeq"/>
        </authorList>
    </citation>
    <scope>IDENTIFICATION</scope>
    <source>
        <tissue evidence="15">Total insect</tissue>
    </source>
</reference>
<dbReference type="FunFam" id="2.40.10.10:FF:000084">
    <property type="entry name" value="Serine protease easter"/>
    <property type="match status" value="1"/>
</dbReference>
<protein>
    <recommendedName>
        <fullName evidence="10">CLIP domain-containing serine protease</fullName>
        <ecNumber evidence="9">3.4.21.-</ecNumber>
    </recommendedName>
</protein>
<keyword evidence="5" id="KW-0865">Zymogen</keyword>
<dbReference type="InterPro" id="IPR001314">
    <property type="entry name" value="Peptidase_S1A"/>
</dbReference>
<keyword evidence="10" id="KW-0964">Secreted</keyword>
<evidence type="ECO:0000256" key="6">
    <source>
        <dbReference type="ARBA" id="ARBA00023157"/>
    </source>
</evidence>
<keyword evidence="1 9" id="KW-0645">Protease</keyword>
<comment type="similarity">
    <text evidence="8 10">Belongs to the peptidase S1 family. CLIP subfamily.</text>
</comment>
<evidence type="ECO:0000256" key="10">
    <source>
        <dbReference type="RuleBase" id="RU366078"/>
    </source>
</evidence>
<dbReference type="InterPro" id="IPR051487">
    <property type="entry name" value="Ser/Thr_Proteases_Immune/Dev"/>
</dbReference>
<keyword evidence="14" id="KW-1185">Reference proteome</keyword>
<dbReference type="PROSITE" id="PS50240">
    <property type="entry name" value="TRYPSIN_DOM"/>
    <property type="match status" value="1"/>
</dbReference>
<evidence type="ECO:0000256" key="8">
    <source>
        <dbReference type="ARBA" id="ARBA00024195"/>
    </source>
</evidence>
<dbReference type="InterPro" id="IPR018114">
    <property type="entry name" value="TRYPSIN_HIS"/>
</dbReference>
<keyword evidence="6" id="KW-1015">Disulfide bond</keyword>
<evidence type="ECO:0000313" key="15">
    <source>
        <dbReference type="RefSeq" id="XP_034237604.1"/>
    </source>
</evidence>
<dbReference type="InterPro" id="IPR001254">
    <property type="entry name" value="Trypsin_dom"/>
</dbReference>
<evidence type="ECO:0000259" key="13">
    <source>
        <dbReference type="PROSITE" id="PS51888"/>
    </source>
</evidence>
<dbReference type="SMART" id="SM00020">
    <property type="entry name" value="Tryp_SPc"/>
    <property type="match status" value="1"/>
</dbReference>
<feature type="non-terminal residue" evidence="15">
    <location>
        <position position="1"/>
    </location>
</feature>
<dbReference type="PRINTS" id="PR00722">
    <property type="entry name" value="CHYMOTRYPSIN"/>
</dbReference>
<organism evidence="15">
    <name type="scientific">Thrips palmi</name>
    <name type="common">Melon thrips</name>
    <dbReference type="NCBI Taxonomy" id="161013"/>
    <lineage>
        <taxon>Eukaryota</taxon>
        <taxon>Metazoa</taxon>
        <taxon>Ecdysozoa</taxon>
        <taxon>Arthropoda</taxon>
        <taxon>Hexapoda</taxon>
        <taxon>Insecta</taxon>
        <taxon>Pterygota</taxon>
        <taxon>Neoptera</taxon>
        <taxon>Paraneoptera</taxon>
        <taxon>Thysanoptera</taxon>
        <taxon>Terebrantia</taxon>
        <taxon>Thripoidea</taxon>
        <taxon>Thripidae</taxon>
        <taxon>Thrips</taxon>
    </lineage>
</organism>
<feature type="region of interest" description="Disordered" evidence="11">
    <location>
        <begin position="77"/>
        <end position="113"/>
    </location>
</feature>
<dbReference type="SMART" id="SM00680">
    <property type="entry name" value="CLIP"/>
    <property type="match status" value="1"/>
</dbReference>
<dbReference type="Gene3D" id="2.40.10.10">
    <property type="entry name" value="Trypsin-like serine proteases"/>
    <property type="match status" value="2"/>
</dbReference>
<sequence>AAFVLVLAQPAAAQSGSSCFTPDDRPGSCIPVVRCPPLVALLRKKPVPPESVQFLRNSQCGFEAAAPLVCCQNTDDRAPSPAVRPATSDRPDPVTPLPKSPSGPSPHDGHPNAGLLPTDVCGIDLHQHIIFGGNKTELGEFPWMALLEYRSPRGQLGFYCGGVLIAKRYVLTAAHCVQEDAIRLVSVRLGEHDTKTSPDCRPDFFGGQICAAPAVDVPVERAIPHPEYAKNDPNHYHDIALLRLSRDVQFTDWIAPICLPASSEVAAKSYVGKRRWVAGWGKTETRSESDVKLKLAVPVVSNADCQPVYQKAAVRLSSGGQLCAGGAQGRDSCNGDSGGPLMGPDLHESGDIRWFSTGVVAFGPRNCGTRGWPGVYTRVAHYMPWILDTIRD</sequence>
<keyword evidence="3 9" id="KW-0378">Hydrolase</keyword>
<keyword evidence="2" id="KW-0732">Signal</keyword>
<dbReference type="Pfam" id="PF12032">
    <property type="entry name" value="CLIP"/>
    <property type="match status" value="1"/>
</dbReference>
<dbReference type="PANTHER" id="PTHR24256">
    <property type="entry name" value="TRYPTASE-RELATED"/>
    <property type="match status" value="1"/>
</dbReference>
<evidence type="ECO:0000256" key="2">
    <source>
        <dbReference type="ARBA" id="ARBA00022729"/>
    </source>
</evidence>
<dbReference type="PROSITE" id="PS51888">
    <property type="entry name" value="CLIP"/>
    <property type="match status" value="1"/>
</dbReference>
<dbReference type="GO" id="GO:0006508">
    <property type="term" value="P:proteolysis"/>
    <property type="evidence" value="ECO:0007669"/>
    <property type="project" value="UniProtKB-KW"/>
</dbReference>
<dbReference type="AlphaFoldDB" id="A0A6P8ZKS3"/>
<dbReference type="Pfam" id="PF00089">
    <property type="entry name" value="Trypsin"/>
    <property type="match status" value="1"/>
</dbReference>
<comment type="subcellular location">
    <subcellularLocation>
        <location evidence="10">Secreted</location>
    </subcellularLocation>
</comment>
<evidence type="ECO:0000256" key="4">
    <source>
        <dbReference type="ARBA" id="ARBA00022825"/>
    </source>
</evidence>
<dbReference type="Proteomes" id="UP000515158">
    <property type="component" value="Unplaced"/>
</dbReference>
<name>A0A6P8ZKS3_THRPL</name>
<dbReference type="InterPro" id="IPR009003">
    <property type="entry name" value="Peptidase_S1_PA"/>
</dbReference>
<dbReference type="EC" id="3.4.21.-" evidence="9"/>
<dbReference type="KEGG" id="tpal:117643060"/>
<evidence type="ECO:0000256" key="3">
    <source>
        <dbReference type="ARBA" id="ARBA00022801"/>
    </source>
</evidence>
<comment type="domain">
    <text evidence="10">The clip domain consists of 35-55 residues which are 'knitted' together usually by 3 conserved disulfide bonds forming a clip-like compact structure.</text>
</comment>
<dbReference type="InterPro" id="IPR033116">
    <property type="entry name" value="TRYPSIN_SER"/>
</dbReference>
<evidence type="ECO:0000259" key="12">
    <source>
        <dbReference type="PROSITE" id="PS50240"/>
    </source>
</evidence>
<feature type="domain" description="Clip" evidence="13">
    <location>
        <begin position="18"/>
        <end position="71"/>
    </location>
</feature>
<evidence type="ECO:0000256" key="7">
    <source>
        <dbReference type="ARBA" id="ARBA00023180"/>
    </source>
</evidence>
<keyword evidence="7" id="KW-0325">Glycoprotein</keyword>
<feature type="compositionally biased region" description="Pro residues" evidence="11">
    <location>
        <begin position="93"/>
        <end position="104"/>
    </location>
</feature>
<dbReference type="PROSITE" id="PS00134">
    <property type="entry name" value="TRYPSIN_HIS"/>
    <property type="match status" value="1"/>
</dbReference>
<dbReference type="GO" id="GO:0005576">
    <property type="term" value="C:extracellular region"/>
    <property type="evidence" value="ECO:0007669"/>
    <property type="project" value="UniProtKB-SubCell"/>
</dbReference>
<dbReference type="InterPro" id="IPR043504">
    <property type="entry name" value="Peptidase_S1_PA_chymotrypsin"/>
</dbReference>
<dbReference type="PROSITE" id="PS00135">
    <property type="entry name" value="TRYPSIN_SER"/>
    <property type="match status" value="1"/>
</dbReference>
<feature type="domain" description="Peptidase S1" evidence="12">
    <location>
        <begin position="130"/>
        <end position="391"/>
    </location>
</feature>
<evidence type="ECO:0000256" key="9">
    <source>
        <dbReference type="RuleBase" id="RU363034"/>
    </source>
</evidence>
<evidence type="ECO:0000256" key="11">
    <source>
        <dbReference type="SAM" id="MobiDB-lite"/>
    </source>
</evidence>
<keyword evidence="4 9" id="KW-0720">Serine protease</keyword>
<evidence type="ECO:0000256" key="5">
    <source>
        <dbReference type="ARBA" id="ARBA00023145"/>
    </source>
</evidence>
<dbReference type="GO" id="GO:0004252">
    <property type="term" value="F:serine-type endopeptidase activity"/>
    <property type="evidence" value="ECO:0007669"/>
    <property type="project" value="UniProtKB-UniRule"/>
</dbReference>
<proteinExistence type="inferred from homology"/>
<dbReference type="InterPro" id="IPR022700">
    <property type="entry name" value="CLIP"/>
</dbReference>
<dbReference type="FunCoup" id="A0A6P8ZKS3">
    <property type="interactions" value="57"/>
</dbReference>
<dbReference type="SUPFAM" id="SSF50494">
    <property type="entry name" value="Trypsin-like serine proteases"/>
    <property type="match status" value="1"/>
</dbReference>
<dbReference type="OrthoDB" id="9028152at2759"/>
<dbReference type="GO" id="GO:0035008">
    <property type="term" value="P:positive regulation of melanization defense response"/>
    <property type="evidence" value="ECO:0007669"/>
    <property type="project" value="UniProtKB-ARBA"/>
</dbReference>
<dbReference type="FunFam" id="2.40.10.10:FF:000028">
    <property type="entry name" value="Serine protease easter"/>
    <property type="match status" value="1"/>
</dbReference>
<dbReference type="InParanoid" id="A0A6P8ZKS3"/>
<dbReference type="RefSeq" id="XP_034237604.1">
    <property type="nucleotide sequence ID" value="XM_034381713.1"/>
</dbReference>
<dbReference type="FunFam" id="3.30.1640.30:FF:000001">
    <property type="entry name" value="Serine protease 7"/>
    <property type="match status" value="1"/>
</dbReference>
<dbReference type="InterPro" id="IPR038565">
    <property type="entry name" value="CLIP_sf"/>
</dbReference>
<gene>
    <name evidence="15" type="primary">LOC117643060</name>
</gene>
<accession>A0A6P8ZKS3</accession>
<evidence type="ECO:0000256" key="1">
    <source>
        <dbReference type="ARBA" id="ARBA00022670"/>
    </source>
</evidence>
<dbReference type="CDD" id="cd00190">
    <property type="entry name" value="Tryp_SPc"/>
    <property type="match status" value="1"/>
</dbReference>
<dbReference type="GeneID" id="117643060"/>
<dbReference type="Gene3D" id="3.30.1640.30">
    <property type="match status" value="1"/>
</dbReference>
<evidence type="ECO:0000313" key="14">
    <source>
        <dbReference type="Proteomes" id="UP000515158"/>
    </source>
</evidence>